<proteinExistence type="inferred from homology"/>
<evidence type="ECO:0000313" key="5">
    <source>
        <dbReference type="EMBL" id="XCH22176.1"/>
    </source>
</evidence>
<dbReference type="EMBL" id="CP159289">
    <property type="protein sequence ID" value="XCH22176.1"/>
    <property type="molecule type" value="Genomic_DNA"/>
</dbReference>
<dbReference type="AlphaFoldDB" id="A0AAU8FCF7"/>
<sequence length="92" mass="9939">MQSYFIGIDVGTQGVRVVMLDDAGRSIGSCERVFPLTPHSREEQSPALWWDSVFACLQNLMASVREAINLTTIQAVSVTSTSGTVIPPGRGQ</sequence>
<dbReference type="InterPro" id="IPR043129">
    <property type="entry name" value="ATPase_NBD"/>
</dbReference>
<dbReference type="SUPFAM" id="SSF53067">
    <property type="entry name" value="Actin-like ATPase domain"/>
    <property type="match status" value="1"/>
</dbReference>
<dbReference type="PANTHER" id="PTHR43095">
    <property type="entry name" value="SUGAR KINASE"/>
    <property type="match status" value="1"/>
</dbReference>
<dbReference type="Pfam" id="PF00370">
    <property type="entry name" value="FGGY_N"/>
    <property type="match status" value="1"/>
</dbReference>
<dbReference type="PANTHER" id="PTHR43095:SF5">
    <property type="entry name" value="XYLULOSE KINASE"/>
    <property type="match status" value="1"/>
</dbReference>
<protein>
    <submittedName>
        <fullName evidence="5">FGGY family carbohydrate kinase</fullName>
    </submittedName>
</protein>
<evidence type="ECO:0000256" key="2">
    <source>
        <dbReference type="ARBA" id="ARBA00022679"/>
    </source>
</evidence>
<evidence type="ECO:0000259" key="4">
    <source>
        <dbReference type="Pfam" id="PF00370"/>
    </source>
</evidence>
<reference evidence="5" key="1">
    <citation type="submission" date="2024-06" db="EMBL/GenBank/DDBJ databases">
        <title>Sequencing and assembly of the genome of Dyadobacter sp. strain 676, a symbiont of Cyamopsis tetragonoloba.</title>
        <authorList>
            <person name="Guro P."/>
            <person name="Sazanova A."/>
            <person name="Kuznetsova I."/>
            <person name="Belimov A."/>
            <person name="Safronova V."/>
        </authorList>
    </citation>
    <scope>NUCLEOTIDE SEQUENCE</scope>
    <source>
        <strain evidence="5">676</strain>
    </source>
</reference>
<dbReference type="Gene3D" id="3.30.420.40">
    <property type="match status" value="1"/>
</dbReference>
<organism evidence="5">
    <name type="scientific">Dyadobacter sp. 676</name>
    <dbReference type="NCBI Taxonomy" id="3088362"/>
    <lineage>
        <taxon>Bacteria</taxon>
        <taxon>Pseudomonadati</taxon>
        <taxon>Bacteroidota</taxon>
        <taxon>Cytophagia</taxon>
        <taxon>Cytophagales</taxon>
        <taxon>Spirosomataceae</taxon>
        <taxon>Dyadobacter</taxon>
    </lineage>
</organism>
<dbReference type="GO" id="GO:0005975">
    <property type="term" value="P:carbohydrate metabolic process"/>
    <property type="evidence" value="ECO:0007669"/>
    <property type="project" value="InterPro"/>
</dbReference>
<evidence type="ECO:0000256" key="3">
    <source>
        <dbReference type="ARBA" id="ARBA00022777"/>
    </source>
</evidence>
<dbReference type="InterPro" id="IPR018484">
    <property type="entry name" value="FGGY_N"/>
</dbReference>
<dbReference type="GO" id="GO:0016301">
    <property type="term" value="F:kinase activity"/>
    <property type="evidence" value="ECO:0007669"/>
    <property type="project" value="UniProtKB-KW"/>
</dbReference>
<gene>
    <name evidence="5" type="ORF">ABV298_17670</name>
</gene>
<accession>A0AAU8FCF7</accession>
<keyword evidence="3 5" id="KW-0418">Kinase</keyword>
<name>A0AAU8FCF7_9BACT</name>
<dbReference type="RefSeq" id="WP_353717509.1">
    <property type="nucleotide sequence ID" value="NZ_CP159289.1"/>
</dbReference>
<comment type="similarity">
    <text evidence="1">Belongs to the FGGY kinase family.</text>
</comment>
<keyword evidence="2" id="KW-0808">Transferase</keyword>
<feature type="domain" description="Carbohydrate kinase FGGY N-terminal" evidence="4">
    <location>
        <begin position="4"/>
        <end position="86"/>
    </location>
</feature>
<evidence type="ECO:0000256" key="1">
    <source>
        <dbReference type="ARBA" id="ARBA00009156"/>
    </source>
</evidence>
<dbReference type="InterPro" id="IPR050406">
    <property type="entry name" value="FGGY_Carb_Kinase"/>
</dbReference>